<keyword evidence="2" id="KW-1185">Reference proteome</keyword>
<protein>
    <submittedName>
        <fullName evidence="1">Uncharacterized protein</fullName>
    </submittedName>
</protein>
<dbReference type="Proteomes" id="UP001201873">
    <property type="component" value="Unassembled WGS sequence"/>
</dbReference>
<sequence>MGFNPLIEKGIPLDDQVRTWSELNTVPYGKNDIHPYTRCRVIAMNGAGFEAVAFSHQFNRHTDVPELKAALAQTRAIEQQQQRAVNWLIPGEESTLEVTLGYQVAGQCFGLQAGGEGPLGKAASRSERVLGR</sequence>
<evidence type="ECO:0000313" key="2">
    <source>
        <dbReference type="Proteomes" id="UP001201873"/>
    </source>
</evidence>
<feature type="non-terminal residue" evidence="1">
    <location>
        <position position="132"/>
    </location>
</feature>
<evidence type="ECO:0000313" key="1">
    <source>
        <dbReference type="EMBL" id="MCK9875195.1"/>
    </source>
</evidence>
<dbReference type="EMBL" id="JALKFT010000003">
    <property type="protein sequence ID" value="MCK9875195.1"/>
    <property type="molecule type" value="Genomic_DNA"/>
</dbReference>
<gene>
    <name evidence="1" type="ORF">MXD59_05260</name>
</gene>
<reference evidence="1 2" key="1">
    <citation type="submission" date="2022-04" db="EMBL/GenBank/DDBJ databases">
        <title>Genome diversity in the genus Frankia.</title>
        <authorList>
            <person name="Carlos-Shanley C."/>
            <person name="Hahn D."/>
        </authorList>
    </citation>
    <scope>NUCLEOTIDE SEQUENCE [LARGE SCALE GENOMIC DNA]</scope>
    <source>
        <strain evidence="1 2">Ag45/Mut15</strain>
    </source>
</reference>
<accession>A0ABT0JUG9</accession>
<proteinExistence type="predicted"/>
<organism evidence="1 2">
    <name type="scientific">Frankia umida</name>
    <dbReference type="NCBI Taxonomy" id="573489"/>
    <lineage>
        <taxon>Bacteria</taxon>
        <taxon>Bacillati</taxon>
        <taxon>Actinomycetota</taxon>
        <taxon>Actinomycetes</taxon>
        <taxon>Frankiales</taxon>
        <taxon>Frankiaceae</taxon>
        <taxon>Frankia</taxon>
    </lineage>
</organism>
<comment type="caution">
    <text evidence="1">The sequence shown here is derived from an EMBL/GenBank/DDBJ whole genome shotgun (WGS) entry which is preliminary data.</text>
</comment>
<name>A0ABT0JUG9_9ACTN</name>